<evidence type="ECO:0000256" key="1">
    <source>
        <dbReference type="SAM" id="MobiDB-lite"/>
    </source>
</evidence>
<protein>
    <submittedName>
        <fullName evidence="2">Uncharacterized protein</fullName>
    </submittedName>
</protein>
<sequence>MKKCEKHLLDWREFCYFKTMMKHKIFALSVVFLVAVAGRASHGQENPFKNTTGSQGESGLAVKQEAPRAKPKPDNMGPKVNGKICRRAVNHVPRDDVTYQAGVDAYGNPVTPADLPGSNFALDIPDEVSFDLSFNPLKYAGNSNLENTFSDASMSMGTIKYSISSGRLTYNGKPLNDDQHAAIAAACREYAKKNKY</sequence>
<feature type="region of interest" description="Disordered" evidence="1">
    <location>
        <begin position="43"/>
        <end position="81"/>
    </location>
</feature>
<comment type="caution">
    <text evidence="2">The sequence shown here is derived from an EMBL/GenBank/DDBJ whole genome shotgun (WGS) entry which is preliminary data.</text>
</comment>
<proteinExistence type="predicted"/>
<keyword evidence="3" id="KW-1185">Reference proteome</keyword>
<accession>A0A3D9HV41</accession>
<dbReference type="EMBL" id="QRDW01000001">
    <property type="protein sequence ID" value="RED53309.1"/>
    <property type="molecule type" value="Genomic_DNA"/>
</dbReference>
<feature type="compositionally biased region" description="Polar residues" evidence="1">
    <location>
        <begin position="43"/>
        <end position="57"/>
    </location>
</feature>
<evidence type="ECO:0000313" key="3">
    <source>
        <dbReference type="Proteomes" id="UP000256845"/>
    </source>
</evidence>
<reference evidence="2 3" key="1">
    <citation type="submission" date="2018-07" db="EMBL/GenBank/DDBJ databases">
        <title>Genomic Encyclopedia of Type Strains, Phase III (KMG-III): the genomes of soil and plant-associated and newly described type strains.</title>
        <authorList>
            <person name="Whitman W."/>
        </authorList>
    </citation>
    <scope>NUCLEOTIDE SEQUENCE [LARGE SCALE GENOMIC DNA]</scope>
    <source>
        <strain evidence="2 3">CECT 8488</strain>
    </source>
</reference>
<organism evidence="2 3">
    <name type="scientific">Aestuariispira insulae</name>
    <dbReference type="NCBI Taxonomy" id="1461337"/>
    <lineage>
        <taxon>Bacteria</taxon>
        <taxon>Pseudomonadati</taxon>
        <taxon>Pseudomonadota</taxon>
        <taxon>Alphaproteobacteria</taxon>
        <taxon>Rhodospirillales</taxon>
        <taxon>Kiloniellaceae</taxon>
        <taxon>Aestuariispira</taxon>
    </lineage>
</organism>
<dbReference type="AlphaFoldDB" id="A0A3D9HV41"/>
<gene>
    <name evidence="2" type="ORF">DFP90_10191</name>
</gene>
<evidence type="ECO:0000313" key="2">
    <source>
        <dbReference type="EMBL" id="RED53309.1"/>
    </source>
</evidence>
<name>A0A3D9HV41_9PROT</name>
<dbReference type="Proteomes" id="UP000256845">
    <property type="component" value="Unassembled WGS sequence"/>
</dbReference>